<keyword evidence="5 7" id="KW-0326">Glycosidase</keyword>
<dbReference type="SUPFAM" id="SSF51445">
    <property type="entry name" value="(Trans)glycosidases"/>
    <property type="match status" value="1"/>
</dbReference>
<evidence type="ECO:0000256" key="2">
    <source>
        <dbReference type="ARBA" id="ARBA00022801"/>
    </source>
</evidence>
<keyword evidence="4" id="KW-0119">Carbohydrate metabolism</keyword>
<dbReference type="Proteomes" id="UP001373159">
    <property type="component" value="Unassembled WGS sequence"/>
</dbReference>
<evidence type="ECO:0000313" key="9">
    <source>
        <dbReference type="EMBL" id="MEK0307198.1"/>
    </source>
</evidence>
<evidence type="ECO:0000256" key="4">
    <source>
        <dbReference type="ARBA" id="ARBA00023277"/>
    </source>
</evidence>
<reference evidence="9 10" key="1">
    <citation type="submission" date="2024-02" db="EMBL/GenBank/DDBJ databases">
        <title>Bifidobacterium honeyensis sp. nov., isolated from the comb honey.</title>
        <authorList>
            <person name="Liu W."/>
            <person name="Li Y."/>
        </authorList>
    </citation>
    <scope>NUCLEOTIDE SEQUENCE [LARGE SCALE GENOMIC DNA]</scope>
    <source>
        <strain evidence="9 10">IMAU50988</strain>
    </source>
</reference>
<dbReference type="PANTHER" id="PTHR31297">
    <property type="entry name" value="GLUCAN ENDO-1,6-BETA-GLUCOSIDASE B"/>
    <property type="match status" value="1"/>
</dbReference>
<evidence type="ECO:0000256" key="1">
    <source>
        <dbReference type="ARBA" id="ARBA00005641"/>
    </source>
</evidence>
<dbReference type="InterPro" id="IPR050386">
    <property type="entry name" value="Glycosyl_hydrolase_5"/>
</dbReference>
<accession>A0ABU8ZPK9</accession>
<dbReference type="Pfam" id="PF00150">
    <property type="entry name" value="Cellulase"/>
    <property type="match status" value="1"/>
</dbReference>
<dbReference type="InterPro" id="IPR001547">
    <property type="entry name" value="Glyco_hydro_5"/>
</dbReference>
<organism evidence="9 10">
    <name type="scientific">Bifidobacterium favimelis</name>
    <dbReference type="NCBI Taxonomy" id="3122979"/>
    <lineage>
        <taxon>Bacteria</taxon>
        <taxon>Bacillati</taxon>
        <taxon>Actinomycetota</taxon>
        <taxon>Actinomycetes</taxon>
        <taxon>Bifidobacteriales</taxon>
        <taxon>Bifidobacteriaceae</taxon>
        <taxon>Bifidobacterium</taxon>
    </lineage>
</organism>
<dbReference type="RefSeq" id="WP_340469921.1">
    <property type="nucleotide sequence ID" value="NZ_JBANBB010000002.1"/>
</dbReference>
<name>A0ABU8ZPK9_9BIFI</name>
<dbReference type="InterPro" id="IPR017853">
    <property type="entry name" value="GH"/>
</dbReference>
<dbReference type="PANTHER" id="PTHR31297:SF41">
    <property type="entry name" value="ENDOGLUCANASE, PUTATIVE (AFU_ORTHOLOGUE AFUA_5G01830)-RELATED"/>
    <property type="match status" value="1"/>
</dbReference>
<keyword evidence="3" id="KW-0136">Cellulose degradation</keyword>
<evidence type="ECO:0000256" key="7">
    <source>
        <dbReference type="RuleBase" id="RU361153"/>
    </source>
</evidence>
<evidence type="ECO:0000313" key="10">
    <source>
        <dbReference type="Proteomes" id="UP001373159"/>
    </source>
</evidence>
<comment type="caution">
    <text evidence="9">The sequence shown here is derived from an EMBL/GenBank/DDBJ whole genome shotgun (WGS) entry which is preliminary data.</text>
</comment>
<protein>
    <submittedName>
        <fullName evidence="9">Glycoside hydrolase family 5 protein</fullName>
    </submittedName>
</protein>
<dbReference type="EMBL" id="JBANBB010000002">
    <property type="protein sequence ID" value="MEK0307198.1"/>
    <property type="molecule type" value="Genomic_DNA"/>
</dbReference>
<proteinExistence type="inferred from homology"/>
<evidence type="ECO:0000259" key="8">
    <source>
        <dbReference type="Pfam" id="PF00150"/>
    </source>
</evidence>
<keyword evidence="2 7" id="KW-0378">Hydrolase</keyword>
<gene>
    <name evidence="9" type="ORF">V8P97_06960</name>
</gene>
<dbReference type="Gene3D" id="3.20.20.80">
    <property type="entry name" value="Glycosidases"/>
    <property type="match status" value="1"/>
</dbReference>
<evidence type="ECO:0000256" key="5">
    <source>
        <dbReference type="ARBA" id="ARBA00023295"/>
    </source>
</evidence>
<keyword evidence="10" id="KW-1185">Reference proteome</keyword>
<evidence type="ECO:0000256" key="3">
    <source>
        <dbReference type="ARBA" id="ARBA00023001"/>
    </source>
</evidence>
<keyword evidence="6" id="KW-0624">Polysaccharide degradation</keyword>
<feature type="domain" description="Glycoside hydrolase family 5" evidence="8">
    <location>
        <begin position="49"/>
        <end position="330"/>
    </location>
</feature>
<dbReference type="GO" id="GO:0016787">
    <property type="term" value="F:hydrolase activity"/>
    <property type="evidence" value="ECO:0007669"/>
    <property type="project" value="UniProtKB-KW"/>
</dbReference>
<comment type="similarity">
    <text evidence="1 7">Belongs to the glycosyl hydrolase 5 (cellulase A) family.</text>
</comment>
<evidence type="ECO:0000256" key="6">
    <source>
        <dbReference type="ARBA" id="ARBA00023326"/>
    </source>
</evidence>
<sequence>MTTALEFVRQLGLGWNLGNTFDAFPLQGEHDRALKAGRIWTPEDQEGLWQNRPFTPRCARLVKQAGFDTIRIPVTWVEWIDGDGHVDSIWMNAVRRAVDWSLEAGLKVIVNVHHDGGEGDLPWIRKADQDPDGVCRRFAGLWREIADTFKDYGQDLILEGGNEIGFDGIDRDRAYILLERLNQIFVDTVRASGSSNADRFLLIPGYNTDTAMTCDPRYRLPHDSLPDRLIVSIHYYSPSDFVLATHDTTWCKPRQVWGDEADVKAVEADFATQRRRFIDAGVPVIIGEYGLLTEAVDGKDHESNLKWLSTVLRCCRENGSCPVLWDTSTKEMCFLDRATGRFFDPDMAALFAQAGAECRQEGDEG</sequence>